<proteinExistence type="predicted"/>
<reference evidence="4" key="1">
    <citation type="submission" date="2020-11" db="EMBL/GenBank/DDBJ databases">
        <authorList>
            <person name="Tran Van P."/>
        </authorList>
    </citation>
    <scope>NUCLEOTIDE SEQUENCE</scope>
</reference>
<dbReference type="CDD" id="cd14959">
    <property type="entry name" value="NHL_brat_like"/>
    <property type="match status" value="1"/>
</dbReference>
<keyword evidence="1" id="KW-0677">Repeat</keyword>
<dbReference type="EMBL" id="CAJPVJ010001404">
    <property type="protein sequence ID" value="CAG2164657.1"/>
    <property type="molecule type" value="Genomic_DNA"/>
</dbReference>
<dbReference type="OrthoDB" id="342730at2759"/>
<evidence type="ECO:0000313" key="4">
    <source>
        <dbReference type="EMBL" id="CAD7643575.1"/>
    </source>
</evidence>
<feature type="repeat" description="NHL" evidence="2">
    <location>
        <begin position="535"/>
        <end position="577"/>
    </location>
</feature>
<dbReference type="InterPro" id="IPR011042">
    <property type="entry name" value="6-blade_b-propeller_TolB-like"/>
</dbReference>
<dbReference type="Proteomes" id="UP000728032">
    <property type="component" value="Unassembled WGS sequence"/>
</dbReference>
<protein>
    <recommendedName>
        <fullName evidence="6">Brain tumor protein</fullName>
    </recommendedName>
</protein>
<evidence type="ECO:0000256" key="1">
    <source>
        <dbReference type="ARBA" id="ARBA00022737"/>
    </source>
</evidence>
<feature type="repeat" description="NHL" evidence="2">
    <location>
        <begin position="493"/>
        <end position="534"/>
    </location>
</feature>
<feature type="repeat" description="NHL" evidence="2">
    <location>
        <begin position="578"/>
        <end position="621"/>
    </location>
</feature>
<feature type="repeat" description="NHL" evidence="2">
    <location>
        <begin position="447"/>
        <end position="492"/>
    </location>
</feature>
<dbReference type="InterPro" id="IPR050952">
    <property type="entry name" value="TRIM-NHL_E3_ligases"/>
</dbReference>
<dbReference type="EMBL" id="OC916229">
    <property type="protein sequence ID" value="CAD7643575.1"/>
    <property type="molecule type" value="Genomic_DNA"/>
</dbReference>
<feature type="region of interest" description="Disordered" evidence="3">
    <location>
        <begin position="260"/>
        <end position="282"/>
    </location>
</feature>
<dbReference type="Gene3D" id="2.120.10.30">
    <property type="entry name" value="TolB, C-terminal domain"/>
    <property type="match status" value="1"/>
</dbReference>
<dbReference type="InterPro" id="IPR001258">
    <property type="entry name" value="NHL_repeat"/>
</dbReference>
<evidence type="ECO:0000256" key="2">
    <source>
        <dbReference type="PROSITE-ProRule" id="PRU00504"/>
    </source>
</evidence>
<feature type="compositionally biased region" description="Gly residues" evidence="3">
    <location>
        <begin position="89"/>
        <end position="99"/>
    </location>
</feature>
<feature type="region of interest" description="Disordered" evidence="3">
    <location>
        <begin position="81"/>
        <end position="101"/>
    </location>
</feature>
<gene>
    <name evidence="4" type="ORF">ONB1V03_LOCUS4207</name>
</gene>
<name>A0A7R9LKX3_9ACAR</name>
<accession>A0A7R9LKX3</accession>
<evidence type="ECO:0000313" key="5">
    <source>
        <dbReference type="Proteomes" id="UP000728032"/>
    </source>
</evidence>
<sequence length="678" mass="73685">MATLSSSSSVSLSSTCSLTTINDIAAELITSTSANNQVLPIGCPPTTVTTTSADSVSPPLGIDTNGHHLSSHGRRADMDWRAETDSNGSGSGNGGGTGGLATEQLTRMADEGRVKMGELAHTLKTLDGVTSRLQAQHQKAQQEITEAYQFYLSTLEETKGEFLKELDDIFNSRMVSLTLLTSKVEEAVQKTQQISLFVDRTRQFATSSELSQYKSVIDGKLQAILNFNPDANIPSHELEFVSNYQAIQVGIRNTFGYIRSSSSDGKQPPISRPNGMSSSSASIYQNGFDSTASLLSKRFTSNTSNSSANDSSIRSFSSASIQDPLNMFYEKWSIGGGNGGGGGGSGSSPDSALFTNGSSTFTEQFNALSDPVIDLSAKLISASSLLPIKSQIKRQKMIYHCKFGEFGVMEGQFTEPSGVAVNAQNDIIVADTNNHRIQIFDKEGRFKFQFGECGKRDGQLLYPNRVAVVKQSGDIIVTERSPTHQIQIYNQYGQFVRKFGANILQHPRGVTVDNKGRIIVVECKVMRVIIFDQVGNVLQKFGCSKHLEFPNGVVVNDKQEIFISDNRAHCVKVFSYDGNFLRQIGGEGLTNYPIGVCINEAGEILVADNHNNFNITIFTQDGCLVNALESKVKHAQCFDVALMDDNSVVLASKDYRIYIYRYLQLQSLAAAVAASGIC</sequence>
<organism evidence="4">
    <name type="scientific">Oppiella nova</name>
    <dbReference type="NCBI Taxonomy" id="334625"/>
    <lineage>
        <taxon>Eukaryota</taxon>
        <taxon>Metazoa</taxon>
        <taxon>Ecdysozoa</taxon>
        <taxon>Arthropoda</taxon>
        <taxon>Chelicerata</taxon>
        <taxon>Arachnida</taxon>
        <taxon>Acari</taxon>
        <taxon>Acariformes</taxon>
        <taxon>Sarcoptiformes</taxon>
        <taxon>Oribatida</taxon>
        <taxon>Brachypylina</taxon>
        <taxon>Oppioidea</taxon>
        <taxon>Oppiidae</taxon>
        <taxon>Oppiella</taxon>
    </lineage>
</organism>
<dbReference type="Pfam" id="PF01436">
    <property type="entry name" value="NHL"/>
    <property type="match status" value="5"/>
</dbReference>
<dbReference type="GO" id="GO:0003730">
    <property type="term" value="F:mRNA 3'-UTR binding"/>
    <property type="evidence" value="ECO:0007669"/>
    <property type="project" value="TreeGrafter"/>
</dbReference>
<dbReference type="AlphaFoldDB" id="A0A7R9LKX3"/>
<dbReference type="SUPFAM" id="SSF101898">
    <property type="entry name" value="NHL repeat"/>
    <property type="match status" value="1"/>
</dbReference>
<evidence type="ECO:0000256" key="3">
    <source>
        <dbReference type="SAM" id="MobiDB-lite"/>
    </source>
</evidence>
<keyword evidence="5" id="KW-1185">Reference proteome</keyword>
<dbReference type="PROSITE" id="PS51125">
    <property type="entry name" value="NHL"/>
    <property type="match status" value="5"/>
</dbReference>
<evidence type="ECO:0008006" key="6">
    <source>
        <dbReference type="Google" id="ProtNLM"/>
    </source>
</evidence>
<dbReference type="PANTHER" id="PTHR24104:SF41">
    <property type="entry name" value="BRAIN TUMOR PROTEIN"/>
    <property type="match status" value="1"/>
</dbReference>
<feature type="repeat" description="NHL" evidence="2">
    <location>
        <begin position="400"/>
        <end position="443"/>
    </location>
</feature>
<dbReference type="PANTHER" id="PTHR24104">
    <property type="entry name" value="E3 UBIQUITIN-PROTEIN LIGASE NHLRC1-RELATED"/>
    <property type="match status" value="1"/>
</dbReference>
<dbReference type="FunFam" id="2.120.10.30:FF:000031">
    <property type="entry name" value="B-box type zinc finger protein ncl-1"/>
    <property type="match status" value="1"/>
</dbReference>
<dbReference type="CDD" id="cd20482">
    <property type="entry name" value="CC_brat-like"/>
    <property type="match status" value="1"/>
</dbReference>